<dbReference type="KEGG" id="cvn:111111120"/>
<evidence type="ECO:0000256" key="2">
    <source>
        <dbReference type="SAM" id="MobiDB-lite"/>
    </source>
</evidence>
<organism evidence="4 6">
    <name type="scientific">Crassostrea virginica</name>
    <name type="common">Eastern oyster</name>
    <dbReference type="NCBI Taxonomy" id="6565"/>
    <lineage>
        <taxon>Eukaryota</taxon>
        <taxon>Metazoa</taxon>
        <taxon>Spiralia</taxon>
        <taxon>Lophotrochozoa</taxon>
        <taxon>Mollusca</taxon>
        <taxon>Bivalvia</taxon>
        <taxon>Autobranchia</taxon>
        <taxon>Pteriomorphia</taxon>
        <taxon>Ostreida</taxon>
        <taxon>Ostreoidea</taxon>
        <taxon>Ostreidae</taxon>
        <taxon>Crassostrea</taxon>
    </lineage>
</organism>
<dbReference type="RefSeq" id="XP_022303617.1">
    <property type="nucleotide sequence ID" value="XM_022447909.1"/>
</dbReference>
<feature type="region of interest" description="Disordered" evidence="2">
    <location>
        <begin position="107"/>
        <end position="178"/>
    </location>
</feature>
<name>A0A8B8BJY8_CRAVI</name>
<proteinExistence type="predicted"/>
<gene>
    <name evidence="5 6" type="primary">LOC111111120</name>
</gene>
<sequence>MRLLVALASLTCLSFVKPDTPTNFGDVPIERPPIANTEIPPSDIIPRRDPNIVIKDEDPPPRGQAAPTILERIGKASLDDMSPKEMENFFNDALENVRKQINQNIKDGVLDLPDPPIGSSDLPQPSGGPIGLPPPTGRPIELPPPSGESINLPPRQVEPTIQNPPPIGDLNQPSGQRGDFERQRQIDNVLKDFLKSQQTPSELAMATAIQNPERAFGNLGQELNTLEGLNSISTVDDNFDSDDAKKLVQLIEERRELLRQISEREQISSMANNGPNLNGAFARSASFRTTDRLSDNFDDFGIPRIRTPSVLTPLIGNSIGVPTNVVTDAESLRNNQPSNLLADAGRVNAPATIRERFPDGGRPNILGSLRGLNLEPGIPFDNNIIQGPDDDSELTQRLNNLIRQRQLLEEQLARLSRDDGQALLPIAPAMPMPLGQFPGIGSIRTGQGRLNNDNRLPGLGINTGDDRFSLSNLNQNSFSTSIPNATPFFRQTPFLPLSANDDDDLSGFRPSTTGTGRQSPFSLNLFNRGSFSPDLDDGLLSQRETNRLGIPQLTSASNSVRINSRFPVQIRNPTPGFLGRSAPGAGFPTPFGDTFNRGAGFSPSLDDLDDRPSTVNSLPAFQGFLSSLEDFRNRPGISGFSSSVRPVRPGLVNPLSRPPPNIGRSVFWQAGAPSLTQVSATPPPPPPLIDDDRDSLFGLNENARQTLLPQRSQTGLIGLLPSSQLVNDERNVFRGLNARQTLGSDDDRQTGSIGVFSQSLDDFPDFNKQVEALFQSTPGFSSVTFGGSNAGGLPPSRFFRSPSAPRSFDFNRIGRVL</sequence>
<dbReference type="AlphaFoldDB" id="A0A8B8BJY8"/>
<evidence type="ECO:0000256" key="3">
    <source>
        <dbReference type="SAM" id="SignalP"/>
    </source>
</evidence>
<feature type="compositionally biased region" description="Pro residues" evidence="2">
    <location>
        <begin position="131"/>
        <end position="146"/>
    </location>
</feature>
<dbReference type="OrthoDB" id="10687805at2759"/>
<feature type="chain" id="PRO_5044666040" evidence="3">
    <location>
        <begin position="19"/>
        <end position="817"/>
    </location>
</feature>
<dbReference type="GeneID" id="111111120"/>
<keyword evidence="3" id="KW-0732">Signal</keyword>
<feature type="signal peptide" evidence="3">
    <location>
        <begin position="1"/>
        <end position="18"/>
    </location>
</feature>
<keyword evidence="1" id="KW-0175">Coiled coil</keyword>
<evidence type="ECO:0000313" key="5">
    <source>
        <dbReference type="RefSeq" id="XP_022303617.1"/>
    </source>
</evidence>
<keyword evidence="4" id="KW-1185">Reference proteome</keyword>
<dbReference type="RefSeq" id="XP_022303618.1">
    <property type="nucleotide sequence ID" value="XM_022447910.1"/>
</dbReference>
<accession>A0A8B8BJY8</accession>
<evidence type="ECO:0000256" key="1">
    <source>
        <dbReference type="SAM" id="Coils"/>
    </source>
</evidence>
<evidence type="ECO:0000313" key="6">
    <source>
        <dbReference type="RefSeq" id="XP_022303618.1"/>
    </source>
</evidence>
<evidence type="ECO:0000313" key="4">
    <source>
        <dbReference type="Proteomes" id="UP000694844"/>
    </source>
</evidence>
<protein>
    <submittedName>
        <fullName evidence="5 6">Uncharacterized protein LOC111111120</fullName>
    </submittedName>
</protein>
<feature type="compositionally biased region" description="Basic and acidic residues" evidence="2">
    <location>
        <begin position="45"/>
        <end position="60"/>
    </location>
</feature>
<dbReference type="Proteomes" id="UP000694844">
    <property type="component" value="Chromosome 9"/>
</dbReference>
<reference evidence="5 6" key="1">
    <citation type="submission" date="2025-04" db="UniProtKB">
        <authorList>
            <consortium name="RefSeq"/>
        </authorList>
    </citation>
    <scope>IDENTIFICATION</scope>
    <source>
        <tissue evidence="5 6">Whole sample</tissue>
    </source>
</reference>
<feature type="region of interest" description="Disordered" evidence="2">
    <location>
        <begin position="31"/>
        <end position="65"/>
    </location>
</feature>
<feature type="coiled-coil region" evidence="1">
    <location>
        <begin position="391"/>
        <end position="418"/>
    </location>
</feature>